<dbReference type="SMART" id="SM00788">
    <property type="entry name" value="Adenylsucc_synt"/>
    <property type="match status" value="1"/>
</dbReference>
<dbReference type="PROSITE" id="PS01266">
    <property type="entry name" value="ADENYLOSUCCIN_SYN_1"/>
    <property type="match status" value="1"/>
</dbReference>
<protein>
    <recommendedName>
        <fullName evidence="8 10">Adenylosuccinate synthetase</fullName>
        <shortName evidence="8">AMPSase</shortName>
        <shortName evidence="8">AdSS</shortName>
        <ecNumber evidence="8 10">6.3.4.4</ecNumber>
    </recommendedName>
    <alternativeName>
        <fullName evidence="8">IMP--aspartate ligase</fullName>
    </alternativeName>
</protein>
<evidence type="ECO:0000256" key="1">
    <source>
        <dbReference type="ARBA" id="ARBA00011738"/>
    </source>
</evidence>
<dbReference type="OrthoDB" id="9807553at2"/>
<dbReference type="CDD" id="cd03108">
    <property type="entry name" value="AdSS"/>
    <property type="match status" value="1"/>
</dbReference>
<dbReference type="PANTHER" id="PTHR11846">
    <property type="entry name" value="ADENYLOSUCCINATE SYNTHETASE"/>
    <property type="match status" value="1"/>
</dbReference>
<sequence>MSGTNYRTLAIVGSQWGDEGKGKITDYFAQQADVIARWAGGDNAGHTIVIKGTKYKLSIVPSGVFNKKSINVIGNGCVVNLRKLVSEINYLQEHGFDCKNLRISDRAHLIFPYHMKIDELQEEYRQKDSIGTTKKGIGPCYQDKAERIGIRLGDLFDEKGFLQKLENNLKFKNEVLTKVFNSEGFDPKLIWKEYLALFQQIKTLVTDTSILVDNAIDTHQKVLFEGAQGVMLDLDHGTYPFVTSSNPTAASIPVGVGIAPRYINNVLGIVKAYNTRVGTGPFPSEIFGEVETYIRETGREYGTVSGRARRIGWFDGILMKYSLRISGYTSMAIMLLDVLTTIKELKICIGYEYQGQQIDYVPSTIKEYEMCKPILITMPGWNEDISNVTTFEDLPHNAQQYLIKLEEIVGVPISLFSVGPDREQTILMNKEIF</sequence>
<dbReference type="InterPro" id="IPR042111">
    <property type="entry name" value="Adenylosuccinate_synth_dom3"/>
</dbReference>
<feature type="binding site" evidence="8">
    <location>
        <begin position="45"/>
        <end position="47"/>
    </location>
    <ligand>
        <name>GTP</name>
        <dbReference type="ChEBI" id="CHEBI:37565"/>
    </ligand>
</feature>
<feature type="binding site" evidence="8">
    <location>
        <position position="18"/>
    </location>
    <ligand>
        <name>Mg(2+)</name>
        <dbReference type="ChEBI" id="CHEBI:18420"/>
    </ligand>
</feature>
<dbReference type="GO" id="GO:0000287">
    <property type="term" value="F:magnesium ion binding"/>
    <property type="evidence" value="ECO:0007669"/>
    <property type="project" value="UniProtKB-UniRule"/>
</dbReference>
<feature type="binding site" description="in other chain" evidence="8">
    <location>
        <position position="228"/>
    </location>
    <ligand>
        <name>IMP</name>
        <dbReference type="ChEBI" id="CHEBI:58053"/>
        <note>ligand shared between dimeric partners</note>
    </ligand>
</feature>
<dbReference type="Gene3D" id="1.10.300.10">
    <property type="entry name" value="Adenylosuccinate Synthetase, subunit A, domain 2"/>
    <property type="match status" value="1"/>
</dbReference>
<feature type="binding site" description="in other chain" evidence="8">
    <location>
        <begin position="18"/>
        <end position="21"/>
    </location>
    <ligand>
        <name>IMP</name>
        <dbReference type="ChEBI" id="CHEBI:58053"/>
        <note>ligand shared between dimeric partners</note>
    </ligand>
</feature>
<comment type="pathway">
    <text evidence="8 10">Purine metabolism; AMP biosynthesis via de novo pathway; AMP from IMP: step 1/2.</text>
</comment>
<keyword evidence="2 8" id="KW-0436">Ligase</keyword>
<keyword evidence="3 8" id="KW-0479">Metal-binding</keyword>
<proteinExistence type="inferred from homology"/>
<evidence type="ECO:0000256" key="6">
    <source>
        <dbReference type="ARBA" id="ARBA00022842"/>
    </source>
</evidence>
<evidence type="ECO:0000256" key="2">
    <source>
        <dbReference type="ARBA" id="ARBA00022598"/>
    </source>
</evidence>
<accession>A0A0K2JFA6</accession>
<feature type="active site" description="Proton acceptor" evidence="8">
    <location>
        <position position="18"/>
    </location>
</feature>
<feature type="binding site" description="in other chain" evidence="8">
    <location>
        <begin position="43"/>
        <end position="46"/>
    </location>
    <ligand>
        <name>IMP</name>
        <dbReference type="ChEBI" id="CHEBI:58053"/>
        <note>ligand shared between dimeric partners</note>
    </ligand>
</feature>
<feature type="binding site" evidence="8">
    <location>
        <position position="147"/>
    </location>
    <ligand>
        <name>IMP</name>
        <dbReference type="ChEBI" id="CHEBI:58053"/>
        <note>ligand shared between dimeric partners</note>
    </ligand>
</feature>
<comment type="similarity">
    <text evidence="8 10">Belongs to the adenylosuccinate synthetase family.</text>
</comment>
<dbReference type="Pfam" id="PF00709">
    <property type="entry name" value="Adenylsucc_synt"/>
    <property type="match status" value="1"/>
</dbReference>
<feature type="binding site" description="in other chain" evidence="8">
    <location>
        <position position="307"/>
    </location>
    <ligand>
        <name>IMP</name>
        <dbReference type="ChEBI" id="CHEBI:58053"/>
        <note>ligand shared between dimeric partners</note>
    </ligand>
</feature>
<dbReference type="Gene3D" id="3.90.170.10">
    <property type="entry name" value="Adenylosuccinate Synthetase, subunit A, domain 3"/>
    <property type="match status" value="1"/>
</dbReference>
<comment type="subcellular location">
    <subcellularLocation>
        <location evidence="8">Cytoplasm</location>
    </subcellularLocation>
</comment>
<feature type="binding site" evidence="8">
    <location>
        <position position="45"/>
    </location>
    <ligand>
        <name>Mg(2+)</name>
        <dbReference type="ChEBI" id="CHEBI:18420"/>
    </ligand>
</feature>
<dbReference type="InterPro" id="IPR033128">
    <property type="entry name" value="Adenylosuccin_syn_Lys_AS"/>
</dbReference>
<evidence type="ECO:0000256" key="8">
    <source>
        <dbReference type="HAMAP-Rule" id="MF_00011"/>
    </source>
</evidence>
<dbReference type="InterPro" id="IPR018220">
    <property type="entry name" value="Adenylosuccin_syn_GTP-bd"/>
</dbReference>
<comment type="function">
    <text evidence="8">Plays an important role in the de novo pathway of purine nucleotide biosynthesis. Catalyzes the first committed step in the biosynthesis of AMP from IMP.</text>
</comment>
<dbReference type="FunFam" id="3.90.170.10:FF:000001">
    <property type="entry name" value="Adenylosuccinate synthetase"/>
    <property type="match status" value="1"/>
</dbReference>
<dbReference type="PROSITE" id="PS00513">
    <property type="entry name" value="ADENYLOSUCCIN_SYN_2"/>
    <property type="match status" value="1"/>
</dbReference>
<dbReference type="UniPathway" id="UPA00075">
    <property type="reaction ID" value="UER00335"/>
</dbReference>
<organism evidence="11 12">
    <name type="scientific">Spiroplasma kunkelii CR2-3x</name>
    <dbReference type="NCBI Taxonomy" id="273035"/>
    <lineage>
        <taxon>Bacteria</taxon>
        <taxon>Bacillati</taxon>
        <taxon>Mycoplasmatota</taxon>
        <taxon>Mollicutes</taxon>
        <taxon>Entomoplasmatales</taxon>
        <taxon>Spiroplasmataceae</taxon>
        <taxon>Spiroplasma</taxon>
    </lineage>
</organism>
<dbReference type="SUPFAM" id="SSF52540">
    <property type="entry name" value="P-loop containing nucleoside triphosphate hydrolases"/>
    <property type="match status" value="1"/>
</dbReference>
<comment type="subunit">
    <text evidence="1 8">Homodimer.</text>
</comment>
<dbReference type="NCBIfam" id="TIGR00184">
    <property type="entry name" value="purA"/>
    <property type="match status" value="1"/>
</dbReference>
<dbReference type="RefSeq" id="WP_053390461.1">
    <property type="nucleotide sequence ID" value="NZ_CP010899.1"/>
</dbReference>
<feature type="active site" description="Proton donor" evidence="8">
    <location>
        <position position="46"/>
    </location>
</feature>
<keyword evidence="12" id="KW-1185">Reference proteome</keyword>
<dbReference type="PATRIC" id="fig|273035.7.peg.230"/>
<feature type="binding site" evidence="8">
    <location>
        <begin position="417"/>
        <end position="419"/>
    </location>
    <ligand>
        <name>GTP</name>
        <dbReference type="ChEBI" id="CHEBI:37565"/>
    </ligand>
</feature>
<evidence type="ECO:0000256" key="9">
    <source>
        <dbReference type="PROSITE-ProRule" id="PRU10134"/>
    </source>
</evidence>
<keyword evidence="4 8" id="KW-0547">Nucleotide-binding</keyword>
<feature type="binding site" evidence="8">
    <location>
        <begin position="17"/>
        <end position="23"/>
    </location>
    <ligand>
        <name>GTP</name>
        <dbReference type="ChEBI" id="CHEBI:37565"/>
    </ligand>
</feature>
<comment type="cofactor">
    <cofactor evidence="8">
        <name>Mg(2+)</name>
        <dbReference type="ChEBI" id="CHEBI:18420"/>
    </cofactor>
    <text evidence="8">Binds 1 Mg(2+) ion per subunit.</text>
</comment>
<dbReference type="AlphaFoldDB" id="A0A0K2JFA6"/>
<feature type="binding site" description="in other chain" evidence="8">
    <location>
        <position position="243"/>
    </location>
    <ligand>
        <name>IMP</name>
        <dbReference type="ChEBI" id="CHEBI:58053"/>
        <note>ligand shared between dimeric partners</note>
    </ligand>
</feature>
<evidence type="ECO:0000256" key="7">
    <source>
        <dbReference type="ARBA" id="ARBA00023134"/>
    </source>
</evidence>
<dbReference type="GO" id="GO:0046040">
    <property type="term" value="P:IMP metabolic process"/>
    <property type="evidence" value="ECO:0007669"/>
    <property type="project" value="TreeGrafter"/>
</dbReference>
<feature type="binding site" evidence="8">
    <location>
        <begin position="303"/>
        <end position="309"/>
    </location>
    <ligand>
        <name>substrate</name>
    </ligand>
</feature>
<keyword evidence="6 8" id="KW-0460">Magnesium</keyword>
<dbReference type="InterPro" id="IPR001114">
    <property type="entry name" value="Adenylosuccinate_synthetase"/>
</dbReference>
<evidence type="ECO:0000256" key="3">
    <source>
        <dbReference type="ARBA" id="ARBA00022723"/>
    </source>
</evidence>
<dbReference type="STRING" id="273035.SKUN_00195"/>
<dbReference type="EMBL" id="CP010899">
    <property type="protein sequence ID" value="ALA97117.1"/>
    <property type="molecule type" value="Genomic_DNA"/>
</dbReference>
<dbReference type="Proteomes" id="UP000062963">
    <property type="component" value="Chromosome"/>
</dbReference>
<dbReference type="InterPro" id="IPR027417">
    <property type="entry name" value="P-loop_NTPase"/>
</dbReference>
<evidence type="ECO:0000256" key="5">
    <source>
        <dbReference type="ARBA" id="ARBA00022755"/>
    </source>
</evidence>
<evidence type="ECO:0000313" key="12">
    <source>
        <dbReference type="Proteomes" id="UP000062963"/>
    </source>
</evidence>
<feature type="binding site" description="in other chain" evidence="8">
    <location>
        <position position="133"/>
    </location>
    <ligand>
        <name>IMP</name>
        <dbReference type="ChEBI" id="CHEBI:58053"/>
        <note>ligand shared between dimeric partners</note>
    </ligand>
</feature>
<dbReference type="KEGG" id="skn:SKUN_00195"/>
<dbReference type="GO" id="GO:0005737">
    <property type="term" value="C:cytoplasm"/>
    <property type="evidence" value="ECO:0007669"/>
    <property type="project" value="UniProtKB-SubCell"/>
</dbReference>
<dbReference type="PANTHER" id="PTHR11846:SF0">
    <property type="entry name" value="ADENYLOSUCCINATE SYNTHETASE"/>
    <property type="match status" value="1"/>
</dbReference>
<dbReference type="GO" id="GO:0005525">
    <property type="term" value="F:GTP binding"/>
    <property type="evidence" value="ECO:0007669"/>
    <property type="project" value="UniProtKB-UniRule"/>
</dbReference>
<dbReference type="FunFam" id="1.10.300.10:FF:000001">
    <property type="entry name" value="Adenylosuccinate synthetase"/>
    <property type="match status" value="1"/>
</dbReference>
<dbReference type="Gene3D" id="3.40.440.10">
    <property type="entry name" value="Adenylosuccinate Synthetase, subunit A, domain 1"/>
    <property type="match status" value="1"/>
</dbReference>
<reference evidence="11 12" key="1">
    <citation type="journal article" date="2015" name="Genome Announc.">
        <title>Complete Genome Sequence of Spiroplasma kunkelii Strain CR2-3x, Causal Agent of Corn Stunt Disease in Zea mays L.</title>
        <authorList>
            <person name="Davis R.E."/>
            <person name="Shao J."/>
            <person name="Dally E.L."/>
            <person name="Zhao Y."/>
            <person name="Gasparich G.E."/>
            <person name="Gaynor B.J."/>
            <person name="Athey J.C."/>
            <person name="Harrison N.A."/>
            <person name="Donofrio N."/>
        </authorList>
    </citation>
    <scope>NUCLEOTIDE SEQUENCE [LARGE SCALE GENOMIC DNA]</scope>
    <source>
        <strain evidence="11 12">CR2-3x</strain>
    </source>
</reference>
<keyword evidence="5 8" id="KW-0658">Purine biosynthesis</keyword>
<dbReference type="InterPro" id="IPR042110">
    <property type="entry name" value="Adenylosuccinate_synth_dom2"/>
</dbReference>
<evidence type="ECO:0000256" key="10">
    <source>
        <dbReference type="RuleBase" id="RU000520"/>
    </source>
</evidence>
<keyword evidence="8" id="KW-0963">Cytoplasm</keyword>
<comment type="catalytic activity">
    <reaction evidence="8 10">
        <text>IMP + L-aspartate + GTP = N(6)-(1,2-dicarboxyethyl)-AMP + GDP + phosphate + 2 H(+)</text>
        <dbReference type="Rhea" id="RHEA:15753"/>
        <dbReference type="ChEBI" id="CHEBI:15378"/>
        <dbReference type="ChEBI" id="CHEBI:29991"/>
        <dbReference type="ChEBI" id="CHEBI:37565"/>
        <dbReference type="ChEBI" id="CHEBI:43474"/>
        <dbReference type="ChEBI" id="CHEBI:57567"/>
        <dbReference type="ChEBI" id="CHEBI:58053"/>
        <dbReference type="ChEBI" id="CHEBI:58189"/>
        <dbReference type="EC" id="6.3.4.4"/>
    </reaction>
</comment>
<name>A0A0K2JFA6_SPIKU</name>
<feature type="binding site" evidence="8">
    <location>
        <begin position="335"/>
        <end position="337"/>
    </location>
    <ligand>
        <name>GTP</name>
        <dbReference type="ChEBI" id="CHEBI:37565"/>
    </ligand>
</feature>
<dbReference type="InterPro" id="IPR042109">
    <property type="entry name" value="Adenylosuccinate_synth_dom1"/>
</dbReference>
<feature type="active site" evidence="9">
    <location>
        <position position="144"/>
    </location>
</feature>
<dbReference type="GO" id="GO:0044208">
    <property type="term" value="P:'de novo' AMP biosynthetic process"/>
    <property type="evidence" value="ECO:0007669"/>
    <property type="project" value="UniProtKB-UniRule"/>
</dbReference>
<dbReference type="EC" id="6.3.4.4" evidence="8 10"/>
<gene>
    <name evidence="8 11" type="primary">purA</name>
    <name evidence="11" type="ORF">SKUN_00195</name>
</gene>
<feature type="binding site" evidence="8">
    <location>
        <position position="309"/>
    </location>
    <ligand>
        <name>GTP</name>
        <dbReference type="ChEBI" id="CHEBI:37565"/>
    </ligand>
</feature>
<dbReference type="HAMAP" id="MF_00011">
    <property type="entry name" value="Adenylosucc_synth"/>
    <property type="match status" value="1"/>
</dbReference>
<dbReference type="GO" id="GO:0004019">
    <property type="term" value="F:adenylosuccinate synthase activity"/>
    <property type="evidence" value="ECO:0007669"/>
    <property type="project" value="UniProtKB-UniRule"/>
</dbReference>
<evidence type="ECO:0000313" key="11">
    <source>
        <dbReference type="EMBL" id="ALA97117.1"/>
    </source>
</evidence>
<keyword evidence="7 8" id="KW-0342">GTP-binding</keyword>
<evidence type="ECO:0000256" key="4">
    <source>
        <dbReference type="ARBA" id="ARBA00022741"/>
    </source>
</evidence>
<dbReference type="NCBIfam" id="NF002223">
    <property type="entry name" value="PRK01117.1"/>
    <property type="match status" value="1"/>
</dbReference>